<name>A0A8J8MFT3_9FIRM</name>
<dbReference type="InterPro" id="IPR013977">
    <property type="entry name" value="GcvT_C"/>
</dbReference>
<dbReference type="InterPro" id="IPR006222">
    <property type="entry name" value="GCVT_N"/>
</dbReference>
<dbReference type="FunFam" id="3.30.70.1400:FF:000001">
    <property type="entry name" value="Aminomethyltransferase"/>
    <property type="match status" value="1"/>
</dbReference>
<comment type="subunit">
    <text evidence="7">The glycine cleavage system is composed of four proteins: P, T, L and H.</text>
</comment>
<evidence type="ECO:0000256" key="7">
    <source>
        <dbReference type="HAMAP-Rule" id="MF_00259"/>
    </source>
</evidence>
<dbReference type="EMBL" id="CP058561">
    <property type="protein sequence ID" value="QUH32088.1"/>
    <property type="molecule type" value="Genomic_DNA"/>
</dbReference>
<dbReference type="Gene3D" id="4.10.1250.10">
    <property type="entry name" value="Aminomethyltransferase fragment"/>
    <property type="match status" value="1"/>
</dbReference>
<dbReference type="NCBIfam" id="TIGR00528">
    <property type="entry name" value="gcvT"/>
    <property type="match status" value="1"/>
</dbReference>
<dbReference type="InterPro" id="IPR006223">
    <property type="entry name" value="GcvT"/>
</dbReference>
<gene>
    <name evidence="7 11" type="primary">gcvT</name>
    <name evidence="11" type="ORF">HYG85_21105</name>
</gene>
<dbReference type="GO" id="GO:0005960">
    <property type="term" value="C:glycine cleavage complex"/>
    <property type="evidence" value="ECO:0007669"/>
    <property type="project" value="InterPro"/>
</dbReference>
<comment type="similarity">
    <text evidence="1 7">Belongs to the GcvT family.</text>
</comment>
<dbReference type="GO" id="GO:0008483">
    <property type="term" value="F:transaminase activity"/>
    <property type="evidence" value="ECO:0007669"/>
    <property type="project" value="UniProtKB-KW"/>
</dbReference>
<dbReference type="AlphaFoldDB" id="A0A8J8MFT3"/>
<dbReference type="GO" id="GO:0005829">
    <property type="term" value="C:cytosol"/>
    <property type="evidence" value="ECO:0007669"/>
    <property type="project" value="TreeGrafter"/>
</dbReference>
<accession>A0A8J8MFT3</accession>
<evidence type="ECO:0000256" key="8">
    <source>
        <dbReference type="PIRSR" id="PIRSR006487-1"/>
    </source>
</evidence>
<evidence type="ECO:0000256" key="3">
    <source>
        <dbReference type="ARBA" id="ARBA00022576"/>
    </source>
</evidence>
<protein>
    <recommendedName>
        <fullName evidence="2 7">Aminomethyltransferase</fullName>
        <ecNumber evidence="2 7">2.1.2.10</ecNumber>
    </recommendedName>
    <alternativeName>
        <fullName evidence="5 7">Glycine cleavage system T protein</fullName>
    </alternativeName>
</protein>
<dbReference type="FunFam" id="2.40.30.110:FF:000003">
    <property type="entry name" value="Aminomethyltransferase"/>
    <property type="match status" value="1"/>
</dbReference>
<dbReference type="InterPro" id="IPR022903">
    <property type="entry name" value="GcvT_bac"/>
</dbReference>
<evidence type="ECO:0000256" key="4">
    <source>
        <dbReference type="ARBA" id="ARBA00022679"/>
    </source>
</evidence>
<evidence type="ECO:0000256" key="5">
    <source>
        <dbReference type="ARBA" id="ARBA00031395"/>
    </source>
</evidence>
<dbReference type="Gene3D" id="3.30.1360.120">
    <property type="entry name" value="Probable tRNA modification gtpase trme, domain 1"/>
    <property type="match status" value="1"/>
</dbReference>
<proteinExistence type="inferred from homology"/>
<evidence type="ECO:0000313" key="12">
    <source>
        <dbReference type="Proteomes" id="UP000677305"/>
    </source>
</evidence>
<sequence>MKGGLHMEQSKRTALYDTHKKYNGNIVDFAGFELPLYYESILEEHNAVRNNAGMFDVSHMGEVTVKGEEAENYIQNLVTNDISVITDNGVMYTLMCYEDGGVVDDLLVYKYNTTDYLLVINASNIEKDYNWMVEQKGSFDVDLENISDDVAEVALQGPKAQEILQKLTDTDLQTITFFRFNENVLVNNNKCIVSRTGYTGEDGFEIYTSLDNIVNIWEAIMEAGKDEGLKPAGLGCRDTLRFEVALPLYGNEIDKDITPLEASLGYFIKLDTDFIGKDVLVKQKEQGLSRKLVGIELLGKGIARHGYDILSPDGDKIGVITTGYQSPSVGKTVALGLIDIDYTKMGTDVSVKIRKKQVPAKVVSKKFYKKNYSK</sequence>
<feature type="domain" description="Aminomethyltransferase C-terminal" evidence="10">
    <location>
        <begin position="290"/>
        <end position="369"/>
    </location>
</feature>
<evidence type="ECO:0000256" key="2">
    <source>
        <dbReference type="ARBA" id="ARBA00012616"/>
    </source>
</evidence>
<evidence type="ECO:0000259" key="10">
    <source>
        <dbReference type="Pfam" id="PF08669"/>
    </source>
</evidence>
<dbReference type="GO" id="GO:0004047">
    <property type="term" value="F:aminomethyltransferase activity"/>
    <property type="evidence" value="ECO:0007669"/>
    <property type="project" value="UniProtKB-UniRule"/>
</dbReference>
<dbReference type="Pfam" id="PF08669">
    <property type="entry name" value="GCV_T_C"/>
    <property type="match status" value="1"/>
</dbReference>
<organism evidence="11 12">
    <name type="scientific">Vallitalea guaymasensis</name>
    <dbReference type="NCBI Taxonomy" id="1185412"/>
    <lineage>
        <taxon>Bacteria</taxon>
        <taxon>Bacillati</taxon>
        <taxon>Bacillota</taxon>
        <taxon>Clostridia</taxon>
        <taxon>Lachnospirales</taxon>
        <taxon>Vallitaleaceae</taxon>
        <taxon>Vallitalea</taxon>
    </lineage>
</organism>
<keyword evidence="4 7" id="KW-0808">Transferase</keyword>
<dbReference type="GO" id="GO:0019464">
    <property type="term" value="P:glycine decarboxylation via glycine cleavage system"/>
    <property type="evidence" value="ECO:0007669"/>
    <property type="project" value="UniProtKB-UniRule"/>
</dbReference>
<keyword evidence="3 7" id="KW-0032">Aminotransferase</keyword>
<dbReference type="InterPro" id="IPR028896">
    <property type="entry name" value="GcvT/YgfZ/DmdA"/>
</dbReference>
<dbReference type="KEGG" id="vgu:HYG85_21105"/>
<dbReference type="Gene3D" id="2.40.30.110">
    <property type="entry name" value="Aminomethyltransferase beta-barrel domains"/>
    <property type="match status" value="1"/>
</dbReference>
<evidence type="ECO:0000259" key="9">
    <source>
        <dbReference type="Pfam" id="PF01571"/>
    </source>
</evidence>
<dbReference type="Proteomes" id="UP000677305">
    <property type="component" value="Chromosome"/>
</dbReference>
<dbReference type="SUPFAM" id="SSF101790">
    <property type="entry name" value="Aminomethyltransferase beta-barrel domain"/>
    <property type="match status" value="1"/>
</dbReference>
<evidence type="ECO:0000256" key="1">
    <source>
        <dbReference type="ARBA" id="ARBA00008609"/>
    </source>
</evidence>
<comment type="function">
    <text evidence="7">The glycine cleavage system catalyzes the degradation of glycine.</text>
</comment>
<dbReference type="NCBIfam" id="NF001567">
    <property type="entry name" value="PRK00389.1"/>
    <property type="match status" value="1"/>
</dbReference>
<comment type="catalytic activity">
    <reaction evidence="6 7">
        <text>N(6)-[(R)-S(8)-aminomethyldihydrolipoyl]-L-lysyl-[protein] + (6S)-5,6,7,8-tetrahydrofolate = N(6)-[(R)-dihydrolipoyl]-L-lysyl-[protein] + (6R)-5,10-methylene-5,6,7,8-tetrahydrofolate + NH4(+)</text>
        <dbReference type="Rhea" id="RHEA:16945"/>
        <dbReference type="Rhea" id="RHEA-COMP:10475"/>
        <dbReference type="Rhea" id="RHEA-COMP:10492"/>
        <dbReference type="ChEBI" id="CHEBI:15636"/>
        <dbReference type="ChEBI" id="CHEBI:28938"/>
        <dbReference type="ChEBI" id="CHEBI:57453"/>
        <dbReference type="ChEBI" id="CHEBI:83100"/>
        <dbReference type="ChEBI" id="CHEBI:83143"/>
        <dbReference type="EC" id="2.1.2.10"/>
    </reaction>
</comment>
<dbReference type="PANTHER" id="PTHR43757:SF2">
    <property type="entry name" value="AMINOMETHYLTRANSFERASE, MITOCHONDRIAL"/>
    <property type="match status" value="1"/>
</dbReference>
<dbReference type="Pfam" id="PF01571">
    <property type="entry name" value="GCV_T"/>
    <property type="match status" value="1"/>
</dbReference>
<keyword evidence="12" id="KW-1185">Reference proteome</keyword>
<dbReference type="Gene3D" id="3.30.70.1400">
    <property type="entry name" value="Aminomethyltransferase beta-barrel domains"/>
    <property type="match status" value="1"/>
</dbReference>
<evidence type="ECO:0000256" key="6">
    <source>
        <dbReference type="ARBA" id="ARBA00047665"/>
    </source>
</evidence>
<dbReference type="InterPro" id="IPR027266">
    <property type="entry name" value="TrmE/GcvT-like"/>
</dbReference>
<dbReference type="PIRSF" id="PIRSF006487">
    <property type="entry name" value="GcvT"/>
    <property type="match status" value="1"/>
</dbReference>
<dbReference type="SUPFAM" id="SSF103025">
    <property type="entry name" value="Folate-binding domain"/>
    <property type="match status" value="1"/>
</dbReference>
<feature type="binding site" evidence="8">
    <location>
        <position position="205"/>
    </location>
    <ligand>
        <name>substrate</name>
    </ligand>
</feature>
<reference evidence="11 12" key="1">
    <citation type="submission" date="2020-07" db="EMBL/GenBank/DDBJ databases">
        <title>Vallitalea guaymasensis genome.</title>
        <authorList>
            <person name="Postec A."/>
        </authorList>
    </citation>
    <scope>NUCLEOTIDE SEQUENCE [LARGE SCALE GENOMIC DNA]</scope>
    <source>
        <strain evidence="11 12">Ra1766G1</strain>
    </source>
</reference>
<feature type="domain" description="GCVT N-terminal" evidence="9">
    <location>
        <begin position="15"/>
        <end position="271"/>
    </location>
</feature>
<dbReference type="HAMAP" id="MF_00259">
    <property type="entry name" value="GcvT"/>
    <property type="match status" value="1"/>
</dbReference>
<evidence type="ECO:0000313" key="11">
    <source>
        <dbReference type="EMBL" id="QUH32088.1"/>
    </source>
</evidence>
<dbReference type="EC" id="2.1.2.10" evidence="2 7"/>
<dbReference type="FunFam" id="4.10.1250.10:FF:000001">
    <property type="entry name" value="Aminomethyltransferase"/>
    <property type="match status" value="1"/>
</dbReference>
<dbReference type="PANTHER" id="PTHR43757">
    <property type="entry name" value="AMINOMETHYLTRANSFERASE"/>
    <property type="match status" value="1"/>
</dbReference>
<dbReference type="InterPro" id="IPR029043">
    <property type="entry name" value="GcvT/YgfZ_C"/>
</dbReference>